<feature type="transmembrane region" description="Helical" evidence="2">
    <location>
        <begin position="259"/>
        <end position="285"/>
    </location>
</feature>
<evidence type="ECO:0008006" key="5">
    <source>
        <dbReference type="Google" id="ProtNLM"/>
    </source>
</evidence>
<sequence>MQARADDAPSQQSPALTVHVQENGSTSDATGVDQVQEMLPKDAKPVGAGYVYSATKLSYDAMQTILDPEVPAPNQETTEKVLAKLTDYLDRANDQSTIYYGSTDDQGTITVKTEVGAGTWLAGATYDPKDNTLNGGTPASFPMDVSPEGTYTTTYWLLQFVGAPKDTSATADAFIVQLPSKDKGSPDYNLVVYPKVKVNKAPEQPIQPTPKKPKAAPVPAYPKTRPKPKAPDPAAPAVTPVSCPKCVVPEPCYAPSGPLVATGSAVAGFVVAAVILTALAAALMYGAYRSGRNKNDAEQE</sequence>
<reference evidence="3 4" key="1">
    <citation type="journal article" date="2023" name="Microbiol. Spectr.">
        <title>Symbiosis of Carpenter Bees with Uncharacterized Lactic Acid Bacteria Showing NAD Auxotrophy.</title>
        <authorList>
            <person name="Kawasaki S."/>
            <person name="Ozawa K."/>
            <person name="Mori T."/>
            <person name="Yamamoto A."/>
            <person name="Ito M."/>
            <person name="Ohkuma M."/>
            <person name="Sakamoto M."/>
            <person name="Matsutani M."/>
        </authorList>
    </citation>
    <scope>NUCLEOTIDE SEQUENCE [LARGE SCALE GENOMIC DNA]</scope>
    <source>
        <strain evidence="3 4">KimH</strain>
    </source>
</reference>
<evidence type="ECO:0000256" key="2">
    <source>
        <dbReference type="SAM" id="Phobius"/>
    </source>
</evidence>
<keyword evidence="4" id="KW-1185">Reference proteome</keyword>
<protein>
    <recommendedName>
        <fullName evidence="5">Cell surface protein</fullName>
    </recommendedName>
</protein>
<keyword evidence="2" id="KW-0472">Membrane</keyword>
<accession>A0ABM8BEL3</accession>
<keyword evidence="2" id="KW-0812">Transmembrane</keyword>
<evidence type="ECO:0000313" key="4">
    <source>
        <dbReference type="Proteomes" id="UP001321748"/>
    </source>
</evidence>
<proteinExistence type="predicted"/>
<feature type="region of interest" description="Disordered" evidence="1">
    <location>
        <begin position="1"/>
        <end position="36"/>
    </location>
</feature>
<evidence type="ECO:0000256" key="1">
    <source>
        <dbReference type="SAM" id="MobiDB-lite"/>
    </source>
</evidence>
<dbReference type="Proteomes" id="UP001321748">
    <property type="component" value="Chromosome"/>
</dbReference>
<feature type="compositionally biased region" description="Polar residues" evidence="1">
    <location>
        <begin position="9"/>
        <end position="29"/>
    </location>
</feature>
<feature type="region of interest" description="Disordered" evidence="1">
    <location>
        <begin position="202"/>
        <end position="236"/>
    </location>
</feature>
<dbReference type="EMBL" id="AP026800">
    <property type="protein sequence ID" value="BDR55384.1"/>
    <property type="molecule type" value="Genomic_DNA"/>
</dbReference>
<name>A0ABM8BEL3_9BIFI</name>
<evidence type="ECO:0000313" key="3">
    <source>
        <dbReference type="EMBL" id="BDR55384.1"/>
    </source>
</evidence>
<keyword evidence="2" id="KW-1133">Transmembrane helix</keyword>
<gene>
    <name evidence="3" type="ORF">KIMH_14950</name>
</gene>
<organism evidence="3 4">
    <name type="scientific">Bombiscardovia apis</name>
    <dbReference type="NCBI Taxonomy" id="2932182"/>
    <lineage>
        <taxon>Bacteria</taxon>
        <taxon>Bacillati</taxon>
        <taxon>Actinomycetota</taxon>
        <taxon>Actinomycetes</taxon>
        <taxon>Bifidobacteriales</taxon>
        <taxon>Bifidobacteriaceae</taxon>
        <taxon>Bombiscardovia</taxon>
    </lineage>
</organism>